<dbReference type="InterPro" id="IPR052158">
    <property type="entry name" value="INH-QAR"/>
</dbReference>
<keyword evidence="3" id="KW-1185">Reference proteome</keyword>
<evidence type="ECO:0000259" key="1">
    <source>
        <dbReference type="Pfam" id="PF01965"/>
    </source>
</evidence>
<dbReference type="EC" id="4.2.1.-" evidence="2"/>
<dbReference type="GO" id="GO:0016829">
    <property type="term" value="F:lyase activity"/>
    <property type="evidence" value="ECO:0007669"/>
    <property type="project" value="UniProtKB-KW"/>
</dbReference>
<protein>
    <submittedName>
        <fullName evidence="2">DJ-1/PfpI family protein</fullName>
        <ecNumber evidence="2">4.2.1.-</ecNumber>
    </submittedName>
</protein>
<name>A0ABU6K0N4_9RHOO</name>
<dbReference type="CDD" id="cd03139">
    <property type="entry name" value="GATase1_PfpI_2"/>
    <property type="match status" value="1"/>
</dbReference>
<accession>A0ABU6K0N4</accession>
<proteinExistence type="predicted"/>
<dbReference type="RefSeq" id="WP_327598164.1">
    <property type="nucleotide sequence ID" value="NZ_JAYXHS010000001.1"/>
</dbReference>
<gene>
    <name evidence="2" type="ORF">VVD49_05685</name>
</gene>
<organism evidence="2 3">
    <name type="scientific">Uliginosibacterium silvisoli</name>
    <dbReference type="NCBI Taxonomy" id="3114758"/>
    <lineage>
        <taxon>Bacteria</taxon>
        <taxon>Pseudomonadati</taxon>
        <taxon>Pseudomonadota</taxon>
        <taxon>Betaproteobacteria</taxon>
        <taxon>Rhodocyclales</taxon>
        <taxon>Zoogloeaceae</taxon>
        <taxon>Uliginosibacterium</taxon>
    </lineage>
</organism>
<dbReference type="PANTHER" id="PTHR43130">
    <property type="entry name" value="ARAC-FAMILY TRANSCRIPTIONAL REGULATOR"/>
    <property type="match status" value="1"/>
</dbReference>
<keyword evidence="2" id="KW-0456">Lyase</keyword>
<dbReference type="Proteomes" id="UP001331561">
    <property type="component" value="Unassembled WGS sequence"/>
</dbReference>
<dbReference type="SUPFAM" id="SSF52317">
    <property type="entry name" value="Class I glutamine amidotransferase-like"/>
    <property type="match status" value="1"/>
</dbReference>
<dbReference type="InterPro" id="IPR029062">
    <property type="entry name" value="Class_I_gatase-like"/>
</dbReference>
<dbReference type="EMBL" id="JAYXHS010000001">
    <property type="protein sequence ID" value="MEC5385204.1"/>
    <property type="molecule type" value="Genomic_DNA"/>
</dbReference>
<feature type="domain" description="DJ-1/PfpI" evidence="1">
    <location>
        <begin position="18"/>
        <end position="192"/>
    </location>
</feature>
<evidence type="ECO:0000313" key="2">
    <source>
        <dbReference type="EMBL" id="MEC5385204.1"/>
    </source>
</evidence>
<dbReference type="Gene3D" id="3.40.50.880">
    <property type="match status" value="1"/>
</dbReference>
<comment type="caution">
    <text evidence="2">The sequence shown here is derived from an EMBL/GenBank/DDBJ whole genome shotgun (WGS) entry which is preliminary data.</text>
</comment>
<reference evidence="2 3" key="1">
    <citation type="submission" date="2024-01" db="EMBL/GenBank/DDBJ databases">
        <title>Uliginosibacterium soil sp. nov.</title>
        <authorList>
            <person name="Lv Y."/>
        </authorList>
    </citation>
    <scope>NUCLEOTIDE SEQUENCE [LARGE SCALE GENOMIC DNA]</scope>
    <source>
        <strain evidence="2 3">H3</strain>
    </source>
</reference>
<dbReference type="PANTHER" id="PTHR43130:SF14">
    <property type="entry name" value="DJ-1_PFPI DOMAIN-CONTAINING PROTEIN"/>
    <property type="match status" value="1"/>
</dbReference>
<sequence>MPRSATHTTHIPGFRLGIYVFRDAEVLDYAAVAGVLSVARRIDPEIDVFLIGEVLRPVSTQAGISVLPSYALSDAPAIDALLLPGGPGARPEMHNRKLHDYIRSLPPSCLLASVGTGAWIYGRMGLLDGLSATSRKEADRLEASHMGKTPIDRLAEIAPRCRVSRARVVDAGRLITSSGISSGVELGLHLLRRAGHDERVIEEVVRVMEYQRGYAVYRDDIEFITPISEPDASVHAPAIQSVPA</sequence>
<dbReference type="InterPro" id="IPR002818">
    <property type="entry name" value="DJ-1/PfpI"/>
</dbReference>
<evidence type="ECO:0000313" key="3">
    <source>
        <dbReference type="Proteomes" id="UP001331561"/>
    </source>
</evidence>
<dbReference type="Pfam" id="PF01965">
    <property type="entry name" value="DJ-1_PfpI"/>
    <property type="match status" value="1"/>
</dbReference>